<evidence type="ECO:0000313" key="4">
    <source>
        <dbReference type="Proteomes" id="UP000192578"/>
    </source>
</evidence>
<sequence length="367" mass="39264">MDILPIKYILFMLGLLGVVLCENDQSSVIASKTNALTEALFDPTTAFQAYPNVRQARTGGIGALAEALGGGTSSGFFGSMFSGLTGMISKFSSSLGGPAIPAAMAKALDGASAAAAAPPAPGAWKPPRMSKPGPDVFRQMDAKKKRIKGIRTKRQISVKTFKAFDGAGPNMVHGSSPFSGELLQILQAVAKMMSGAGSITRTPVTKMKGHMDSFRDGAEKLVTKVSDLPNAVFGMLRSKRELIAETAFTTDNEVKITVAELAKAHQKNWFTYLRSYNGTATECQELEFCRTAQANNDLQSQTARSGGKILSYLVSGLKDSRGRTGDRMTQAVDCCLSDDLVQAEACQNFYLQQCLEADLTYEPPARD</sequence>
<feature type="region of interest" description="Disordered" evidence="1">
    <location>
        <begin position="116"/>
        <end position="136"/>
    </location>
</feature>
<evidence type="ECO:0000256" key="2">
    <source>
        <dbReference type="SAM" id="SignalP"/>
    </source>
</evidence>
<feature type="signal peptide" evidence="2">
    <location>
        <begin position="1"/>
        <end position="21"/>
    </location>
</feature>
<name>A0A1W0X812_HYPEX</name>
<organism evidence="3 4">
    <name type="scientific">Hypsibius exemplaris</name>
    <name type="common">Freshwater tardigrade</name>
    <dbReference type="NCBI Taxonomy" id="2072580"/>
    <lineage>
        <taxon>Eukaryota</taxon>
        <taxon>Metazoa</taxon>
        <taxon>Ecdysozoa</taxon>
        <taxon>Tardigrada</taxon>
        <taxon>Eutardigrada</taxon>
        <taxon>Parachela</taxon>
        <taxon>Hypsibioidea</taxon>
        <taxon>Hypsibiidae</taxon>
        <taxon>Hypsibius</taxon>
    </lineage>
</organism>
<gene>
    <name evidence="3" type="ORF">BV898_02424</name>
</gene>
<keyword evidence="2" id="KW-0732">Signal</keyword>
<dbReference type="AlphaFoldDB" id="A0A1W0X812"/>
<evidence type="ECO:0000256" key="1">
    <source>
        <dbReference type="SAM" id="MobiDB-lite"/>
    </source>
</evidence>
<reference evidence="4" key="1">
    <citation type="submission" date="2017-01" db="EMBL/GenBank/DDBJ databases">
        <title>Comparative genomics of anhydrobiosis in the tardigrade Hypsibius dujardini.</title>
        <authorList>
            <person name="Yoshida Y."/>
            <person name="Koutsovoulos G."/>
            <person name="Laetsch D."/>
            <person name="Stevens L."/>
            <person name="Kumar S."/>
            <person name="Horikawa D."/>
            <person name="Ishino K."/>
            <person name="Komine S."/>
            <person name="Tomita M."/>
            <person name="Blaxter M."/>
            <person name="Arakawa K."/>
        </authorList>
    </citation>
    <scope>NUCLEOTIDE SEQUENCE [LARGE SCALE GENOMIC DNA]</scope>
    <source>
        <strain evidence="4">Z151</strain>
    </source>
</reference>
<dbReference type="Proteomes" id="UP000192578">
    <property type="component" value="Unassembled WGS sequence"/>
</dbReference>
<keyword evidence="4" id="KW-1185">Reference proteome</keyword>
<feature type="chain" id="PRO_5012529032" evidence="2">
    <location>
        <begin position="22"/>
        <end position="367"/>
    </location>
</feature>
<dbReference type="EMBL" id="MTYJ01000010">
    <property type="protein sequence ID" value="OQV23686.1"/>
    <property type="molecule type" value="Genomic_DNA"/>
</dbReference>
<proteinExistence type="predicted"/>
<protein>
    <submittedName>
        <fullName evidence="3">Uncharacterized protein</fullName>
    </submittedName>
</protein>
<feature type="compositionally biased region" description="Low complexity" evidence="1">
    <location>
        <begin position="116"/>
        <end position="127"/>
    </location>
</feature>
<dbReference type="OrthoDB" id="10543333at2759"/>
<accession>A0A1W0X812</accession>
<evidence type="ECO:0000313" key="3">
    <source>
        <dbReference type="EMBL" id="OQV23686.1"/>
    </source>
</evidence>
<comment type="caution">
    <text evidence="3">The sequence shown here is derived from an EMBL/GenBank/DDBJ whole genome shotgun (WGS) entry which is preliminary data.</text>
</comment>